<reference evidence="5 6" key="1">
    <citation type="submission" date="2020-12" db="EMBL/GenBank/DDBJ databases">
        <title>Complete genome sequence of Mycobacterium heckeshornense JCM 15655T, closely related to a pathogenic non-tuberculous mycobacterial species Mycobacterium xenopi.</title>
        <authorList>
            <person name="Yoshida M."/>
            <person name="Fukano H."/>
            <person name="Asakura T."/>
            <person name="Suzuki M."/>
            <person name="Hoshino Y."/>
        </authorList>
    </citation>
    <scope>NUCLEOTIDE SEQUENCE [LARGE SCALE GENOMIC DNA]</scope>
    <source>
        <strain evidence="5 6">JCM 15655</strain>
    </source>
</reference>
<proteinExistence type="inferred from homology"/>
<dbReference type="RefSeq" id="WP_048893739.1">
    <property type="nucleotide sequence ID" value="NZ_AP024237.1"/>
</dbReference>
<keyword evidence="2" id="KW-0645">Protease</keyword>
<dbReference type="GO" id="GO:0016485">
    <property type="term" value="P:protein processing"/>
    <property type="evidence" value="ECO:0007669"/>
    <property type="project" value="TreeGrafter"/>
</dbReference>
<evidence type="ECO:0000313" key="5">
    <source>
        <dbReference type="EMBL" id="BCO34955.1"/>
    </source>
</evidence>
<dbReference type="AlphaFoldDB" id="A0A2I3EFY6"/>
<dbReference type="SUPFAM" id="SSF53163">
    <property type="entry name" value="HybD-like"/>
    <property type="match status" value="1"/>
</dbReference>
<dbReference type="EMBL" id="AP024237">
    <property type="protein sequence ID" value="BCO34955.1"/>
    <property type="molecule type" value="Genomic_DNA"/>
</dbReference>
<keyword evidence="4" id="KW-0378">Hydrolase</keyword>
<dbReference type="NCBIfam" id="TIGR00072">
    <property type="entry name" value="hydrog_prot"/>
    <property type="match status" value="1"/>
</dbReference>
<dbReference type="Proteomes" id="UP000595446">
    <property type="component" value="Chromosome"/>
</dbReference>
<evidence type="ECO:0000256" key="1">
    <source>
        <dbReference type="ARBA" id="ARBA00006814"/>
    </source>
</evidence>
<keyword evidence="3" id="KW-0064">Aspartyl protease</keyword>
<evidence type="ECO:0000313" key="6">
    <source>
        <dbReference type="Proteomes" id="UP000595446"/>
    </source>
</evidence>
<dbReference type="STRING" id="110505.ACT16_22865"/>
<dbReference type="GO" id="GO:0008047">
    <property type="term" value="F:enzyme activator activity"/>
    <property type="evidence" value="ECO:0007669"/>
    <property type="project" value="InterPro"/>
</dbReference>
<organism evidence="5 6">
    <name type="scientific">Mycobacterium heckeshornense</name>
    <dbReference type="NCBI Taxonomy" id="110505"/>
    <lineage>
        <taxon>Bacteria</taxon>
        <taxon>Bacillati</taxon>
        <taxon>Actinomycetota</taxon>
        <taxon>Actinomycetes</taxon>
        <taxon>Mycobacteriales</taxon>
        <taxon>Mycobacteriaceae</taxon>
        <taxon>Mycobacterium</taxon>
    </lineage>
</organism>
<dbReference type="GO" id="GO:0004190">
    <property type="term" value="F:aspartic-type endopeptidase activity"/>
    <property type="evidence" value="ECO:0007669"/>
    <property type="project" value="UniProtKB-KW"/>
</dbReference>
<name>A0A2I3EFY6_9MYCO</name>
<sequence>MHLVLSTFPHVNGRAALTDVVVIGLGNSFRRDDGVGLAVTKCIGEHAVPSMRVVTGTGEPTAILDAWKGAARAVVVDAATGDDLMPGRVRRWSLHDFDVTPTVSSHSLGLARTCALGEALDQLPGELVVFTVDVADTGYGFGLTPAVAAAVPKVVDAILGELDH</sequence>
<gene>
    <name evidence="5" type="ORF">MHEC_13880</name>
</gene>
<accession>A0A2I3EFY6</accession>
<evidence type="ECO:0000256" key="4">
    <source>
        <dbReference type="ARBA" id="ARBA00022801"/>
    </source>
</evidence>
<dbReference type="Pfam" id="PF01750">
    <property type="entry name" value="HycI"/>
    <property type="match status" value="1"/>
</dbReference>
<keyword evidence="6" id="KW-1185">Reference proteome</keyword>
<dbReference type="PANTHER" id="PTHR30302">
    <property type="entry name" value="HYDROGENASE 1 MATURATION PROTEASE"/>
    <property type="match status" value="1"/>
</dbReference>
<dbReference type="Gene3D" id="3.40.50.1450">
    <property type="entry name" value="HybD-like"/>
    <property type="match status" value="1"/>
</dbReference>
<evidence type="ECO:0000256" key="3">
    <source>
        <dbReference type="ARBA" id="ARBA00022750"/>
    </source>
</evidence>
<protein>
    <submittedName>
        <fullName evidence="5">Peptidase M52</fullName>
    </submittedName>
</protein>
<dbReference type="InterPro" id="IPR000671">
    <property type="entry name" value="Peptidase_A31"/>
</dbReference>
<comment type="similarity">
    <text evidence="1">Belongs to the peptidase A31 family.</text>
</comment>
<dbReference type="PANTHER" id="PTHR30302:SF1">
    <property type="entry name" value="HYDROGENASE 2 MATURATION PROTEASE"/>
    <property type="match status" value="1"/>
</dbReference>
<evidence type="ECO:0000256" key="2">
    <source>
        <dbReference type="ARBA" id="ARBA00022670"/>
    </source>
</evidence>
<dbReference type="InterPro" id="IPR023430">
    <property type="entry name" value="Pept_HybD-like_dom_sf"/>
</dbReference>